<keyword evidence="1" id="KW-1015">Disulfide bond</keyword>
<proteinExistence type="predicted"/>
<dbReference type="InterPro" id="IPR003582">
    <property type="entry name" value="ShKT_dom"/>
</dbReference>
<protein>
    <submittedName>
        <fullName evidence="5">ShKT domain-containing protein</fullName>
    </submittedName>
</protein>
<keyword evidence="4" id="KW-1185">Reference proteome</keyword>
<feature type="disulfide bond" evidence="1">
    <location>
        <begin position="317"/>
        <end position="351"/>
    </location>
</feature>
<dbReference type="Pfam" id="PF01549">
    <property type="entry name" value="ShK"/>
    <property type="match status" value="1"/>
</dbReference>
<evidence type="ECO:0000256" key="2">
    <source>
        <dbReference type="SAM" id="MobiDB-lite"/>
    </source>
</evidence>
<name>A0A915HJB8_ROMCU</name>
<organism evidence="4 5">
    <name type="scientific">Romanomermis culicivorax</name>
    <name type="common">Nematode worm</name>
    <dbReference type="NCBI Taxonomy" id="13658"/>
    <lineage>
        <taxon>Eukaryota</taxon>
        <taxon>Metazoa</taxon>
        <taxon>Ecdysozoa</taxon>
        <taxon>Nematoda</taxon>
        <taxon>Enoplea</taxon>
        <taxon>Dorylaimia</taxon>
        <taxon>Mermithida</taxon>
        <taxon>Mermithoidea</taxon>
        <taxon>Mermithidae</taxon>
        <taxon>Romanomermis</taxon>
    </lineage>
</organism>
<reference evidence="5" key="1">
    <citation type="submission" date="2022-11" db="UniProtKB">
        <authorList>
            <consortium name="WormBaseParasite"/>
        </authorList>
    </citation>
    <scope>IDENTIFICATION</scope>
</reference>
<dbReference type="PROSITE" id="PS51670">
    <property type="entry name" value="SHKT"/>
    <property type="match status" value="1"/>
</dbReference>
<evidence type="ECO:0000256" key="1">
    <source>
        <dbReference type="PROSITE-ProRule" id="PRU01005"/>
    </source>
</evidence>
<feature type="domain" description="ShKT" evidence="3">
    <location>
        <begin position="317"/>
        <end position="351"/>
    </location>
</feature>
<evidence type="ECO:0000259" key="3">
    <source>
        <dbReference type="PROSITE" id="PS51670"/>
    </source>
</evidence>
<dbReference type="WBParaSite" id="nRc.2.0.1.t01748-RA">
    <property type="protein sequence ID" value="nRc.2.0.1.t01748-RA"/>
    <property type="gene ID" value="nRc.2.0.1.g01748"/>
</dbReference>
<evidence type="ECO:0000313" key="5">
    <source>
        <dbReference type="WBParaSite" id="nRc.2.0.1.t01748-RA"/>
    </source>
</evidence>
<accession>A0A915HJB8</accession>
<sequence>GRISKGLRDIRYKKCLPPPTDRLQDCVCQISAYCIDHFKMNKDNGEPKIIEITSCLSAFEGHSSSGFDGDLRTFTASITNNANLLFSTEKLSAYLKTMITAKYLSDSLRSAGILLYLILISTCLMNHSIRAEDDEYFDNAGYLIRKLYPRIRMYNTRFEYGGSKGSPENLAPIKRAGCILNAGLSHGCDAMEFLSARQQHSKFGDFSGPGDPVKGTSWVLLEQNAKCGTVTCPWPYQWCAISKVTDDNALASTVNCVELSPQCQAKMKLSQNVEFDSPLPAAGYADGQQPRPPPTKGTPAPIGAAFPFARQDAKGPCRDFLPSCSEMVTNDMCESRKTYMRAMCPKACNRC</sequence>
<evidence type="ECO:0000313" key="4">
    <source>
        <dbReference type="Proteomes" id="UP000887565"/>
    </source>
</evidence>
<comment type="caution">
    <text evidence="1">Lacks conserved residue(s) required for the propagation of feature annotation.</text>
</comment>
<dbReference type="Proteomes" id="UP000887565">
    <property type="component" value="Unplaced"/>
</dbReference>
<feature type="region of interest" description="Disordered" evidence="2">
    <location>
        <begin position="280"/>
        <end position="303"/>
    </location>
</feature>
<dbReference type="AlphaFoldDB" id="A0A915HJB8"/>